<dbReference type="HOGENOM" id="CLU_690751_0_0_1"/>
<dbReference type="eggNOG" id="ENOG502SUM9">
    <property type="taxonomic scope" value="Eukaryota"/>
</dbReference>
<sequence length="399" mass="45122">MDRNLSCRPNEDIEDPRGLHEVTNLKARAASACRHAQKIVVPLESRWMDFVKTLFEPMITRARDIEGATPFDAPKLTRPKPDLFISLPTIEEHRAPRGLASEPVLGNFRVDRLQLLEETMGVASSPLKFIGDRQVDEMDCLSFPCVVLEAKHHQVSGAQVEKCYWQAANGAASALALLNDLTVDCLVSGVKAEIRPVVIITLNGHRTRLWIAGIKSRKRVPEGDSNDADYNLPARTRVRYHMQCIWKGDLHIEESMTELICIIDSLEKWILDDFRPWVSGNLGRLYHKMDLKVENDGGGGDCSSNEEEASDDLQDSVSETSEEYVETDDEEKKWDEDWIASVSEESDSELDADSEDYDEYEQDLARADSLMEELSLDDTAMSVKSVRHRFIEVRRGLDV</sequence>
<reference evidence="3" key="1">
    <citation type="submission" date="2005-09" db="EMBL/GenBank/DDBJ databases">
        <title>Annotation of the Aspergillus terreus NIH2624 genome.</title>
        <authorList>
            <person name="Birren B.W."/>
            <person name="Lander E.S."/>
            <person name="Galagan J.E."/>
            <person name="Nusbaum C."/>
            <person name="Devon K."/>
            <person name="Henn M."/>
            <person name="Ma L.-J."/>
            <person name="Jaffe D.B."/>
            <person name="Butler J."/>
            <person name="Alvarez P."/>
            <person name="Gnerre S."/>
            <person name="Grabherr M."/>
            <person name="Kleber M."/>
            <person name="Mauceli E.W."/>
            <person name="Brockman W."/>
            <person name="Rounsley S."/>
            <person name="Young S.K."/>
            <person name="LaButti K."/>
            <person name="Pushparaj V."/>
            <person name="DeCaprio D."/>
            <person name="Crawford M."/>
            <person name="Koehrsen M."/>
            <person name="Engels R."/>
            <person name="Montgomery P."/>
            <person name="Pearson M."/>
            <person name="Howarth C."/>
            <person name="Larson L."/>
            <person name="Luoma S."/>
            <person name="White J."/>
            <person name="Alvarado L."/>
            <person name="Kodira C.D."/>
            <person name="Zeng Q."/>
            <person name="Oleary S."/>
            <person name="Yandava C."/>
            <person name="Denning D.W."/>
            <person name="Nierman W.C."/>
            <person name="Milne T."/>
            <person name="Madden K."/>
        </authorList>
    </citation>
    <scope>NUCLEOTIDE SEQUENCE [LARGE SCALE GENOMIC DNA]</scope>
    <source>
        <strain evidence="3">NIH 2624 / FGSC A1156</strain>
    </source>
</reference>
<evidence type="ECO:0000313" key="3">
    <source>
        <dbReference type="Proteomes" id="UP000007963"/>
    </source>
</evidence>
<dbReference type="EMBL" id="CH476600">
    <property type="protein sequence ID" value="EAU34093.1"/>
    <property type="molecule type" value="Genomic_DNA"/>
</dbReference>
<dbReference type="STRING" id="341663.Q0CMR0"/>
<evidence type="ECO:0000313" key="2">
    <source>
        <dbReference type="EMBL" id="EAU34093.1"/>
    </source>
</evidence>
<dbReference type="OrthoDB" id="4526166at2759"/>
<protein>
    <submittedName>
        <fullName evidence="2">Uncharacterized protein</fullName>
    </submittedName>
</protein>
<dbReference type="GeneID" id="4321013"/>
<dbReference type="AlphaFoldDB" id="Q0CMR0"/>
<feature type="region of interest" description="Disordered" evidence="1">
    <location>
        <begin position="297"/>
        <end position="358"/>
    </location>
</feature>
<gene>
    <name evidence="2" type="ORF">ATEG_05024</name>
</gene>
<organism evidence="2 3">
    <name type="scientific">Aspergillus terreus (strain NIH 2624 / FGSC A1156)</name>
    <dbReference type="NCBI Taxonomy" id="341663"/>
    <lineage>
        <taxon>Eukaryota</taxon>
        <taxon>Fungi</taxon>
        <taxon>Dikarya</taxon>
        <taxon>Ascomycota</taxon>
        <taxon>Pezizomycotina</taxon>
        <taxon>Eurotiomycetes</taxon>
        <taxon>Eurotiomycetidae</taxon>
        <taxon>Eurotiales</taxon>
        <taxon>Aspergillaceae</taxon>
        <taxon>Aspergillus</taxon>
        <taxon>Aspergillus subgen. Circumdati</taxon>
    </lineage>
</organism>
<proteinExistence type="predicted"/>
<dbReference type="RefSeq" id="XP_001214202.1">
    <property type="nucleotide sequence ID" value="XM_001214202.1"/>
</dbReference>
<feature type="compositionally biased region" description="Acidic residues" evidence="1">
    <location>
        <begin position="344"/>
        <end position="358"/>
    </location>
</feature>
<dbReference type="Proteomes" id="UP000007963">
    <property type="component" value="Unassembled WGS sequence"/>
</dbReference>
<feature type="compositionally biased region" description="Acidic residues" evidence="1">
    <location>
        <begin position="304"/>
        <end position="329"/>
    </location>
</feature>
<dbReference type="VEuPathDB" id="FungiDB:ATEG_05024"/>
<evidence type="ECO:0000256" key="1">
    <source>
        <dbReference type="SAM" id="MobiDB-lite"/>
    </source>
</evidence>
<name>Q0CMR0_ASPTN</name>
<accession>Q0CMR0</accession>